<evidence type="ECO:0000313" key="1">
    <source>
        <dbReference type="EMBL" id="MBP1046268.1"/>
    </source>
</evidence>
<protein>
    <recommendedName>
        <fullName evidence="3">Neutral/alkaline non-lysosomal ceramidase N-terminal domain-containing protein</fullName>
    </recommendedName>
</protein>
<dbReference type="RefSeq" id="WP_209557082.1">
    <property type="nucleotide sequence ID" value="NZ_JAEDXU010000003.1"/>
</dbReference>
<proteinExistence type="predicted"/>
<reference evidence="1 2" key="1">
    <citation type="submission" date="2020-12" db="EMBL/GenBank/DDBJ databases">
        <title>Vagococcus allomyrinae sp. nov. and Enterococcus lavae sp. nov., isolated from the larvae of Allomyrina dichotoma.</title>
        <authorList>
            <person name="Lee S.D."/>
        </authorList>
    </citation>
    <scope>NUCLEOTIDE SEQUENCE [LARGE SCALE GENOMIC DNA]</scope>
    <source>
        <strain evidence="1 2">BWM-S5</strain>
    </source>
</reference>
<keyword evidence="2" id="KW-1185">Reference proteome</keyword>
<organism evidence="1 2">
    <name type="scientific">Enterococcus larvae</name>
    <dbReference type="NCBI Taxonomy" id="2794352"/>
    <lineage>
        <taxon>Bacteria</taxon>
        <taxon>Bacillati</taxon>
        <taxon>Bacillota</taxon>
        <taxon>Bacilli</taxon>
        <taxon>Lactobacillales</taxon>
        <taxon>Enterococcaceae</taxon>
        <taxon>Enterococcus</taxon>
    </lineage>
</organism>
<dbReference type="EMBL" id="JAEDXU010000003">
    <property type="protein sequence ID" value="MBP1046268.1"/>
    <property type="molecule type" value="Genomic_DNA"/>
</dbReference>
<sequence length="412" mass="45849">MSKDIIGGVGKKVIQLAEQDFPIKDFVCAHDAIHSRVLFLKAKTEFLLVSLELTSLPEKFIEELKADISLRFSIPLESIWITVTHTFSAPHISTEYPDFTRKVKEAAVGSISEAVTNATSVKLAADVVTTKLNVSRNVETPLGWWLGKNEQEYSNHEIKLLKVYAKENHQLLSLLFNGDLPPAVMADSYLAKGGKAVSSDFVGYTCRKLEEESTQTAIFLLGAAGDQRPLEKACEDIIAEEKIERLDQNEAGFALVSKQGEILFQEIQTSLADSKPEFLQINEIFSSSKKVLLEEKVMPVPTKLLQPTIQFDFSETGKQLDIILEGVVLGPVFILGTQPEMNSRFGKEILSSSPYSTSLLVSMVNGAKKYLPEMRDFERITYTAMNSIIAAGSSEKILKEAEGFFREIEEKR</sequence>
<accession>A0ABS4CJB8</accession>
<comment type="caution">
    <text evidence="1">The sequence shown here is derived from an EMBL/GenBank/DDBJ whole genome shotgun (WGS) entry which is preliminary data.</text>
</comment>
<dbReference type="Proteomes" id="UP000673375">
    <property type="component" value="Unassembled WGS sequence"/>
</dbReference>
<evidence type="ECO:0000313" key="2">
    <source>
        <dbReference type="Proteomes" id="UP000673375"/>
    </source>
</evidence>
<name>A0ABS4CJB8_9ENTE</name>
<evidence type="ECO:0008006" key="3">
    <source>
        <dbReference type="Google" id="ProtNLM"/>
    </source>
</evidence>
<gene>
    <name evidence="1" type="ORF">I6N96_08220</name>
</gene>